<proteinExistence type="predicted"/>
<dbReference type="Proteomes" id="UP000325785">
    <property type="component" value="Chromosome"/>
</dbReference>
<dbReference type="RefSeq" id="WP_057815380.1">
    <property type="nucleotide sequence ID" value="NZ_CP031598.1"/>
</dbReference>
<dbReference type="AlphaFoldDB" id="A0A0T5PB45"/>
<dbReference type="STRING" id="540747.SAMN04488031_101601"/>
<evidence type="ECO:0000313" key="1">
    <source>
        <dbReference type="EMBL" id="KRS18232.1"/>
    </source>
</evidence>
<dbReference type="KEGG" id="rid:RIdsm_02743"/>
<protein>
    <submittedName>
        <fullName evidence="1">Uncharacterized protein</fullName>
    </submittedName>
</protein>
<accession>A0A0T5PB45</accession>
<dbReference type="EMBL" id="LAXI01000004">
    <property type="protein sequence ID" value="KRS18232.1"/>
    <property type="molecule type" value="Genomic_DNA"/>
</dbReference>
<dbReference type="Proteomes" id="UP000051401">
    <property type="component" value="Unassembled WGS sequence"/>
</dbReference>
<reference evidence="1 3" key="1">
    <citation type="submission" date="2015-04" db="EMBL/GenBank/DDBJ databases">
        <title>The draft genome sequence of Roseovarius indicus B108T.</title>
        <authorList>
            <person name="Li G."/>
            <person name="Lai Q."/>
            <person name="Shao Z."/>
            <person name="Yan P."/>
        </authorList>
    </citation>
    <scope>NUCLEOTIDE SEQUENCE [LARGE SCALE GENOMIC DNA]</scope>
    <source>
        <strain evidence="1 3">B108</strain>
    </source>
</reference>
<keyword evidence="3" id="KW-1185">Reference proteome</keyword>
<evidence type="ECO:0000313" key="3">
    <source>
        <dbReference type="Proteomes" id="UP000051401"/>
    </source>
</evidence>
<sequence length="66" mass="7136">MNDSFDDNIKASITAVAAQSVDHALAKAKELGHDPIASLDGLIMTARECIAVAEEAKEQIQKERQK</sequence>
<dbReference type="EMBL" id="CP031598">
    <property type="protein sequence ID" value="QEW26935.1"/>
    <property type="molecule type" value="Genomic_DNA"/>
</dbReference>
<gene>
    <name evidence="2" type="ORF">RIdsm_02743</name>
    <name evidence="1" type="ORF">XM52_08775</name>
</gene>
<organism evidence="1 3">
    <name type="scientific">Roseovarius indicus</name>
    <dbReference type="NCBI Taxonomy" id="540747"/>
    <lineage>
        <taxon>Bacteria</taxon>
        <taxon>Pseudomonadati</taxon>
        <taxon>Pseudomonadota</taxon>
        <taxon>Alphaproteobacteria</taxon>
        <taxon>Rhodobacterales</taxon>
        <taxon>Roseobacteraceae</taxon>
        <taxon>Roseovarius</taxon>
    </lineage>
</organism>
<dbReference type="PATRIC" id="fig|540747.5.peg.4547"/>
<name>A0A0T5PB45_9RHOB</name>
<evidence type="ECO:0000313" key="2">
    <source>
        <dbReference type="EMBL" id="QEW26935.1"/>
    </source>
</evidence>
<reference evidence="2 4" key="2">
    <citation type="submission" date="2018-08" db="EMBL/GenBank/DDBJ databases">
        <title>Genetic Globetrotter - A new plasmid hitch-hiking vast phylogenetic and geographic distances.</title>
        <authorList>
            <person name="Vollmers J."/>
            <person name="Petersen J."/>
        </authorList>
    </citation>
    <scope>NUCLEOTIDE SEQUENCE [LARGE SCALE GENOMIC DNA]</scope>
    <source>
        <strain evidence="2 4">DSM 26383</strain>
    </source>
</reference>
<evidence type="ECO:0000313" key="4">
    <source>
        <dbReference type="Proteomes" id="UP000325785"/>
    </source>
</evidence>